<comment type="similarity">
    <text evidence="1">Belongs to the thioesterase family.</text>
</comment>
<dbReference type="Proteomes" id="UP000501240">
    <property type="component" value="Chromosome"/>
</dbReference>
<dbReference type="GO" id="GO:0047879">
    <property type="term" value="F:erythronolide synthase activity"/>
    <property type="evidence" value="ECO:0007669"/>
    <property type="project" value="UniProtKB-EC"/>
</dbReference>
<sequence>MNPAPWFLPLREPPDGAPRLYVFPHAGAGSTAAQPLADLLTPRLDVRGLNLPGRQSRLDEPPVTALEPLVSHLARELAVAAEPYAVFGYCGGALLAFLTVRRVHELGGRLPVRLFVGSFAAPDIALLPRRLPTLPSDLFWDEVLDLGGVSPEVAEHAELRPVFEGALRADYRLVGGYVHRPAPPPPVPITVLHGGRDATLSRGELAGWRRQSTAATRVRTLDASHWLVEDAPEELAELLADELDGTGSKVPAGEHGERRRPPPDPTPRQGSGHERPGRDRTAGMGGA</sequence>
<keyword evidence="4" id="KW-0012">Acyltransferase</keyword>
<dbReference type="InterPro" id="IPR029058">
    <property type="entry name" value="AB_hydrolase_fold"/>
</dbReference>
<dbReference type="GO" id="GO:0016297">
    <property type="term" value="F:fatty acyl-[ACP] hydrolase activity"/>
    <property type="evidence" value="ECO:0007669"/>
    <property type="project" value="UniProtKB-EC"/>
</dbReference>
<accession>A0A7D3VNI9</accession>
<dbReference type="Pfam" id="PF00975">
    <property type="entry name" value="Thioesterase"/>
    <property type="match status" value="1"/>
</dbReference>
<evidence type="ECO:0000313" key="4">
    <source>
        <dbReference type="EMBL" id="QKG18658.1"/>
    </source>
</evidence>
<feature type="domain" description="Thioesterase" evidence="3">
    <location>
        <begin position="19"/>
        <end position="240"/>
    </location>
</feature>
<dbReference type="EC" id="2.3.1.94" evidence="4"/>
<organism evidence="4 5">
    <name type="scientific">Actinomadura verrucosospora</name>
    <dbReference type="NCBI Taxonomy" id="46165"/>
    <lineage>
        <taxon>Bacteria</taxon>
        <taxon>Bacillati</taxon>
        <taxon>Actinomycetota</taxon>
        <taxon>Actinomycetes</taxon>
        <taxon>Streptosporangiales</taxon>
        <taxon>Thermomonosporaceae</taxon>
        <taxon>Actinomadura</taxon>
    </lineage>
</organism>
<feature type="compositionally biased region" description="Basic and acidic residues" evidence="2">
    <location>
        <begin position="252"/>
        <end position="262"/>
    </location>
</feature>
<proteinExistence type="inferred from homology"/>
<evidence type="ECO:0000259" key="3">
    <source>
        <dbReference type="Pfam" id="PF00975"/>
    </source>
</evidence>
<dbReference type="AlphaFoldDB" id="A0A7D3VNI9"/>
<dbReference type="EC" id="3.1.2.14" evidence="4"/>
<dbReference type="InterPro" id="IPR012223">
    <property type="entry name" value="TEII"/>
</dbReference>
<dbReference type="Gene3D" id="3.40.50.1820">
    <property type="entry name" value="alpha/beta hydrolase"/>
    <property type="match status" value="1"/>
</dbReference>
<keyword evidence="4" id="KW-0378">Hydrolase</keyword>
<gene>
    <name evidence="4" type="ORF">ACTIVE_0292</name>
</gene>
<dbReference type="RefSeq" id="WP_173092038.1">
    <property type="nucleotide sequence ID" value="NZ_CP053892.1"/>
</dbReference>
<name>A0A7D3VNI9_ACTVE</name>
<dbReference type="PANTHER" id="PTHR11487">
    <property type="entry name" value="THIOESTERASE"/>
    <property type="match status" value="1"/>
</dbReference>
<evidence type="ECO:0000256" key="2">
    <source>
        <dbReference type="SAM" id="MobiDB-lite"/>
    </source>
</evidence>
<dbReference type="GO" id="GO:0008610">
    <property type="term" value="P:lipid biosynthetic process"/>
    <property type="evidence" value="ECO:0007669"/>
    <property type="project" value="TreeGrafter"/>
</dbReference>
<evidence type="ECO:0000313" key="5">
    <source>
        <dbReference type="Proteomes" id="UP000501240"/>
    </source>
</evidence>
<dbReference type="EMBL" id="CP053892">
    <property type="protein sequence ID" value="QKG18658.1"/>
    <property type="molecule type" value="Genomic_DNA"/>
</dbReference>
<dbReference type="PANTHER" id="PTHR11487:SF0">
    <property type="entry name" value="S-ACYL FATTY ACID SYNTHASE THIOESTERASE, MEDIUM CHAIN"/>
    <property type="match status" value="1"/>
</dbReference>
<reference evidence="4 5" key="1">
    <citation type="submission" date="2020-05" db="EMBL/GenBank/DDBJ databases">
        <title>Actinomadura verrucosospora NRRL-B18236 (PFL_A860) Genome sequencing and assembly.</title>
        <authorList>
            <person name="Samborskyy M."/>
        </authorList>
    </citation>
    <scope>NUCLEOTIDE SEQUENCE [LARGE SCALE GENOMIC DNA]</scope>
    <source>
        <strain evidence="4 5">NRRL:B18236</strain>
    </source>
</reference>
<dbReference type="SUPFAM" id="SSF53474">
    <property type="entry name" value="alpha/beta-Hydrolases"/>
    <property type="match status" value="1"/>
</dbReference>
<dbReference type="InterPro" id="IPR001031">
    <property type="entry name" value="Thioesterase"/>
</dbReference>
<feature type="region of interest" description="Disordered" evidence="2">
    <location>
        <begin position="243"/>
        <end position="287"/>
    </location>
</feature>
<feature type="compositionally biased region" description="Basic and acidic residues" evidence="2">
    <location>
        <begin position="271"/>
        <end position="281"/>
    </location>
</feature>
<evidence type="ECO:0000256" key="1">
    <source>
        <dbReference type="ARBA" id="ARBA00007169"/>
    </source>
</evidence>
<keyword evidence="4" id="KW-0808">Transferase</keyword>
<keyword evidence="5" id="KW-1185">Reference proteome</keyword>
<protein>
    <submittedName>
        <fullName evidence="4">Erythronolide synthase</fullName>
        <ecNumber evidence="4">2.3.1.94</ecNumber>
        <ecNumber evidence="4">3.1.2.14</ecNumber>
    </submittedName>
</protein>